<keyword evidence="4" id="KW-1185">Reference proteome</keyword>
<name>A0ABR4I7N9_9EURO</name>
<feature type="compositionally biased region" description="Basic and acidic residues" evidence="1">
    <location>
        <begin position="237"/>
        <end position="258"/>
    </location>
</feature>
<accession>A0ABR4I7N9</accession>
<dbReference type="Pfam" id="PF24355">
    <property type="entry name" value="DUF7514"/>
    <property type="match status" value="1"/>
</dbReference>
<dbReference type="InterPro" id="IPR055936">
    <property type="entry name" value="DUF7514"/>
</dbReference>
<evidence type="ECO:0000313" key="3">
    <source>
        <dbReference type="EMBL" id="KAL2823765.1"/>
    </source>
</evidence>
<feature type="region of interest" description="Disordered" evidence="1">
    <location>
        <begin position="236"/>
        <end position="303"/>
    </location>
</feature>
<reference evidence="3 4" key="1">
    <citation type="submission" date="2024-07" db="EMBL/GenBank/DDBJ databases">
        <title>Section-level genome sequencing and comparative genomics of Aspergillus sections Usti and Cavernicolus.</title>
        <authorList>
            <consortium name="Lawrence Berkeley National Laboratory"/>
            <person name="Nybo J.L."/>
            <person name="Vesth T.C."/>
            <person name="Theobald S."/>
            <person name="Frisvad J.C."/>
            <person name="Larsen T.O."/>
            <person name="Kjaerboelling I."/>
            <person name="Rothschild-Mancinelli K."/>
            <person name="Lyhne E.K."/>
            <person name="Kogle M.E."/>
            <person name="Barry K."/>
            <person name="Clum A."/>
            <person name="Na H."/>
            <person name="Ledsgaard L."/>
            <person name="Lin J."/>
            <person name="Lipzen A."/>
            <person name="Kuo A."/>
            <person name="Riley R."/>
            <person name="Mondo S."/>
            <person name="LaButti K."/>
            <person name="Haridas S."/>
            <person name="Pangalinan J."/>
            <person name="Salamov A.A."/>
            <person name="Simmons B.A."/>
            <person name="Magnuson J.K."/>
            <person name="Chen J."/>
            <person name="Drula E."/>
            <person name="Henrissat B."/>
            <person name="Wiebenga A."/>
            <person name="Lubbers R.J."/>
            <person name="Gomes A.C."/>
            <person name="Makela M.R."/>
            <person name="Stajich J."/>
            <person name="Grigoriev I.V."/>
            <person name="Mortensen U.H."/>
            <person name="De vries R.P."/>
            <person name="Baker S.E."/>
            <person name="Andersen M.R."/>
        </authorList>
    </citation>
    <scope>NUCLEOTIDE SEQUENCE [LARGE SCALE GENOMIC DNA]</scope>
    <source>
        <strain evidence="3 4">CBS 600.67</strain>
    </source>
</reference>
<dbReference type="EMBL" id="JBFXLS010000049">
    <property type="protein sequence ID" value="KAL2823765.1"/>
    <property type="molecule type" value="Genomic_DNA"/>
</dbReference>
<organism evidence="3 4">
    <name type="scientific">Aspergillus cavernicola</name>
    <dbReference type="NCBI Taxonomy" id="176166"/>
    <lineage>
        <taxon>Eukaryota</taxon>
        <taxon>Fungi</taxon>
        <taxon>Dikarya</taxon>
        <taxon>Ascomycota</taxon>
        <taxon>Pezizomycotina</taxon>
        <taxon>Eurotiomycetes</taxon>
        <taxon>Eurotiomycetidae</taxon>
        <taxon>Eurotiales</taxon>
        <taxon>Aspergillaceae</taxon>
        <taxon>Aspergillus</taxon>
        <taxon>Aspergillus subgen. Nidulantes</taxon>
    </lineage>
</organism>
<proteinExistence type="predicted"/>
<dbReference type="Proteomes" id="UP001610335">
    <property type="component" value="Unassembled WGS sequence"/>
</dbReference>
<comment type="caution">
    <text evidence="3">The sequence shown here is derived from an EMBL/GenBank/DDBJ whole genome shotgun (WGS) entry which is preliminary data.</text>
</comment>
<gene>
    <name evidence="3" type="ORF">BDW59DRAFT_162932</name>
</gene>
<evidence type="ECO:0000313" key="4">
    <source>
        <dbReference type="Proteomes" id="UP001610335"/>
    </source>
</evidence>
<protein>
    <recommendedName>
        <fullName evidence="2">DUF7514 domain-containing protein</fullName>
    </recommendedName>
</protein>
<sequence length="404" mass="45609">MPFKQLLKHAVDTVAQHQQRLNEPNIAVQPVFTWGPLITSSNQPTQLFTRLLDAIFTYFTNTPPVDPTGFHPSKYAAVFTALMYSDNDNLPRRYFIFASENHIPSPEQFAYQAMAIFYRTHHIQHTMNGATTTPILTREGFHSMMLRDTLGDPYVQHRRFNTFLAAHGGNLVDPMTGQRFLSLVIPRASFPEAMDSETWRREEQMTRAFNEELGVYLEELNRVGAWVHDVTMARTHGKNEGKGKKDLGGSSENAKKGSGESNKIGKKNTRGSNKSVKQEPDAKRQLNTNTRKPQKPNFNAKECGGRSITVLGKSSKKVHGQLPCQNLSQTDIDTFLRYGLSIDAGTANPSCQMPAILKIERVRWHPDMVQRLFCGRIDEEMMNAVTEISQIVNHLYGDEQAKGN</sequence>
<evidence type="ECO:0000259" key="2">
    <source>
        <dbReference type="Pfam" id="PF24355"/>
    </source>
</evidence>
<feature type="domain" description="DUF7514" evidence="2">
    <location>
        <begin position="35"/>
        <end position="205"/>
    </location>
</feature>
<evidence type="ECO:0000256" key="1">
    <source>
        <dbReference type="SAM" id="MobiDB-lite"/>
    </source>
</evidence>